<keyword evidence="1" id="KW-0812">Transmembrane</keyword>
<dbReference type="InterPro" id="IPR036259">
    <property type="entry name" value="MFS_trans_sf"/>
</dbReference>
<keyword evidence="1" id="KW-1133">Transmembrane helix</keyword>
<reference evidence="2 3" key="1">
    <citation type="submission" date="2024-08" db="EMBL/GenBank/DDBJ databases">
        <title>Insights into the chromosomal genome structure of Flemingia macrophylla.</title>
        <authorList>
            <person name="Ding Y."/>
            <person name="Zhao Y."/>
            <person name="Bi W."/>
            <person name="Wu M."/>
            <person name="Zhao G."/>
            <person name="Gong Y."/>
            <person name="Li W."/>
            <person name="Zhang P."/>
        </authorList>
    </citation>
    <scope>NUCLEOTIDE SEQUENCE [LARGE SCALE GENOMIC DNA]</scope>
    <source>
        <strain evidence="2">DYQJB</strain>
        <tissue evidence="2">Leaf</tissue>
    </source>
</reference>
<dbReference type="EMBL" id="JBGMDY010000009">
    <property type="protein sequence ID" value="KAL2322143.1"/>
    <property type="molecule type" value="Genomic_DNA"/>
</dbReference>
<keyword evidence="3" id="KW-1185">Reference proteome</keyword>
<evidence type="ECO:0000313" key="2">
    <source>
        <dbReference type="EMBL" id="KAL2322143.1"/>
    </source>
</evidence>
<feature type="transmembrane region" description="Helical" evidence="1">
    <location>
        <begin position="12"/>
        <end position="29"/>
    </location>
</feature>
<protein>
    <submittedName>
        <fullName evidence="2">Uncharacterized protein</fullName>
    </submittedName>
</protein>
<name>A0ABD1LFP7_9FABA</name>
<comment type="caution">
    <text evidence="2">The sequence shown here is derived from an EMBL/GenBank/DDBJ whole genome shotgun (WGS) entry which is preliminary data.</text>
</comment>
<sequence length="130" mass="14414">MAKEQKTRGILSLAYLANASNLVLYLTRYMHMSPSKAANTVTNFMGTAFLLTLLGGFLSNAFLTTYHIYLISAVIELLVLIAASLNNFFKRNSNNVMVEEYVIENKGSESPTNTLNFLNKALKTTQSGHQ</sequence>
<feature type="transmembrane region" description="Helical" evidence="1">
    <location>
        <begin position="41"/>
        <end position="62"/>
    </location>
</feature>
<evidence type="ECO:0000256" key="1">
    <source>
        <dbReference type="SAM" id="Phobius"/>
    </source>
</evidence>
<gene>
    <name evidence="2" type="ORF">Fmac_026522</name>
</gene>
<keyword evidence="1" id="KW-0472">Membrane</keyword>
<dbReference type="AlphaFoldDB" id="A0ABD1LFP7"/>
<evidence type="ECO:0000313" key="3">
    <source>
        <dbReference type="Proteomes" id="UP001603857"/>
    </source>
</evidence>
<proteinExistence type="predicted"/>
<dbReference type="Gene3D" id="1.20.1250.20">
    <property type="entry name" value="MFS general substrate transporter like domains"/>
    <property type="match status" value="1"/>
</dbReference>
<accession>A0ABD1LFP7</accession>
<dbReference type="PANTHER" id="PTHR11654">
    <property type="entry name" value="OLIGOPEPTIDE TRANSPORTER-RELATED"/>
    <property type="match status" value="1"/>
</dbReference>
<dbReference type="Proteomes" id="UP001603857">
    <property type="component" value="Unassembled WGS sequence"/>
</dbReference>
<organism evidence="2 3">
    <name type="scientific">Flemingia macrophylla</name>
    <dbReference type="NCBI Taxonomy" id="520843"/>
    <lineage>
        <taxon>Eukaryota</taxon>
        <taxon>Viridiplantae</taxon>
        <taxon>Streptophyta</taxon>
        <taxon>Embryophyta</taxon>
        <taxon>Tracheophyta</taxon>
        <taxon>Spermatophyta</taxon>
        <taxon>Magnoliopsida</taxon>
        <taxon>eudicotyledons</taxon>
        <taxon>Gunneridae</taxon>
        <taxon>Pentapetalae</taxon>
        <taxon>rosids</taxon>
        <taxon>fabids</taxon>
        <taxon>Fabales</taxon>
        <taxon>Fabaceae</taxon>
        <taxon>Papilionoideae</taxon>
        <taxon>50 kb inversion clade</taxon>
        <taxon>NPAAA clade</taxon>
        <taxon>indigoferoid/millettioid clade</taxon>
        <taxon>Phaseoleae</taxon>
        <taxon>Flemingia</taxon>
    </lineage>
</organism>
<feature type="transmembrane region" description="Helical" evidence="1">
    <location>
        <begin position="68"/>
        <end position="89"/>
    </location>
</feature>